<dbReference type="InterPro" id="IPR000182">
    <property type="entry name" value="GNAT_dom"/>
</dbReference>
<dbReference type="OrthoDB" id="9786032at2"/>
<gene>
    <name evidence="2" type="ORF">SAMN02745149_00895</name>
</gene>
<dbReference type="GO" id="GO:0016747">
    <property type="term" value="F:acyltransferase activity, transferring groups other than amino-acyl groups"/>
    <property type="evidence" value="ECO:0007669"/>
    <property type="project" value="InterPro"/>
</dbReference>
<organism evidence="2 3">
    <name type="scientific">Treponema porcinum</name>
    <dbReference type="NCBI Taxonomy" id="261392"/>
    <lineage>
        <taxon>Bacteria</taxon>
        <taxon>Pseudomonadati</taxon>
        <taxon>Spirochaetota</taxon>
        <taxon>Spirochaetia</taxon>
        <taxon>Spirochaetales</taxon>
        <taxon>Treponemataceae</taxon>
        <taxon>Treponema</taxon>
    </lineage>
</organism>
<accession>A0A1T4JZG3</accession>
<evidence type="ECO:0000313" key="2">
    <source>
        <dbReference type="EMBL" id="SJZ35528.1"/>
    </source>
</evidence>
<protein>
    <submittedName>
        <fullName evidence="2">Ribosomal protein S18 acetylase RimI</fullName>
    </submittedName>
</protein>
<dbReference type="CDD" id="cd04301">
    <property type="entry name" value="NAT_SF"/>
    <property type="match status" value="1"/>
</dbReference>
<feature type="domain" description="N-acetyltransferase" evidence="1">
    <location>
        <begin position="3"/>
        <end position="152"/>
    </location>
</feature>
<keyword evidence="3" id="KW-1185">Reference proteome</keyword>
<sequence>MKLEFRKASLADAEQLIEIYNASFYDDYIKYGECPAYGKTKEVMEKSILDYPKFLILCNERPVGCVSCKKKEKKIYEIGCLCVIPEFQGKGIGTQVIEFVKEFYKDWEEFTLITPADKLENVKFYSEKCGFNIESTEKDGNVKVVRLILGKY</sequence>
<name>A0A1T4JZG3_TREPO</name>
<dbReference type="GO" id="GO:0005840">
    <property type="term" value="C:ribosome"/>
    <property type="evidence" value="ECO:0007669"/>
    <property type="project" value="UniProtKB-KW"/>
</dbReference>
<dbReference type="RefSeq" id="WP_078932809.1">
    <property type="nucleotide sequence ID" value="NZ_FUWG01000006.1"/>
</dbReference>
<dbReference type="Proteomes" id="UP000190423">
    <property type="component" value="Unassembled WGS sequence"/>
</dbReference>
<dbReference type="PROSITE" id="PS51186">
    <property type="entry name" value="GNAT"/>
    <property type="match status" value="1"/>
</dbReference>
<proteinExistence type="predicted"/>
<keyword evidence="2" id="KW-0687">Ribonucleoprotein</keyword>
<dbReference type="EMBL" id="FUWG01000006">
    <property type="protein sequence ID" value="SJZ35528.1"/>
    <property type="molecule type" value="Genomic_DNA"/>
</dbReference>
<dbReference type="SUPFAM" id="SSF55729">
    <property type="entry name" value="Acyl-CoA N-acyltransferases (Nat)"/>
    <property type="match status" value="1"/>
</dbReference>
<dbReference type="GeneID" id="78316204"/>
<keyword evidence="2" id="KW-0689">Ribosomal protein</keyword>
<dbReference type="InterPro" id="IPR016181">
    <property type="entry name" value="Acyl_CoA_acyltransferase"/>
</dbReference>
<dbReference type="STRING" id="261392.SAMN02745149_00895"/>
<dbReference type="AlphaFoldDB" id="A0A1T4JZG3"/>
<reference evidence="2 3" key="1">
    <citation type="submission" date="2017-02" db="EMBL/GenBank/DDBJ databases">
        <authorList>
            <person name="Peterson S.W."/>
        </authorList>
    </citation>
    <scope>NUCLEOTIDE SEQUENCE [LARGE SCALE GENOMIC DNA]</scope>
    <source>
        <strain evidence="2 3">ATCC BAA-908</strain>
    </source>
</reference>
<evidence type="ECO:0000259" key="1">
    <source>
        <dbReference type="PROSITE" id="PS51186"/>
    </source>
</evidence>
<dbReference type="Pfam" id="PF00583">
    <property type="entry name" value="Acetyltransf_1"/>
    <property type="match status" value="1"/>
</dbReference>
<evidence type="ECO:0000313" key="3">
    <source>
        <dbReference type="Proteomes" id="UP000190423"/>
    </source>
</evidence>
<dbReference type="Gene3D" id="3.40.630.30">
    <property type="match status" value="1"/>
</dbReference>